<evidence type="ECO:0000313" key="5">
    <source>
        <dbReference type="Proteomes" id="UP001151532"/>
    </source>
</evidence>
<name>A0A9Q0V9Z7_SALPP</name>
<evidence type="ECO:0000256" key="1">
    <source>
        <dbReference type="ARBA" id="ARBA00005474"/>
    </source>
</evidence>
<reference evidence="4" key="2">
    <citation type="journal article" date="2023" name="Int. J. Mol. Sci.">
        <title>De Novo Assembly and Annotation of 11 Diverse Shrub Willow (Salix) Genomes Reveals Novel Gene Organization in Sex-Linked Regions.</title>
        <authorList>
            <person name="Hyden B."/>
            <person name="Feng K."/>
            <person name="Yates T.B."/>
            <person name="Jawdy S."/>
            <person name="Cereghino C."/>
            <person name="Smart L.B."/>
            <person name="Muchero W."/>
        </authorList>
    </citation>
    <scope>NUCLEOTIDE SEQUENCE</scope>
    <source>
        <tissue evidence="4">Shoot tip</tissue>
    </source>
</reference>
<dbReference type="PANTHER" id="PTHR31301">
    <property type="entry name" value="LOB DOMAIN-CONTAINING PROTEIN 4-RELATED"/>
    <property type="match status" value="1"/>
</dbReference>
<dbReference type="EMBL" id="JAPFFK010000009">
    <property type="protein sequence ID" value="KAJ6744901.1"/>
    <property type="molecule type" value="Genomic_DNA"/>
</dbReference>
<dbReference type="InterPro" id="IPR004883">
    <property type="entry name" value="LOB"/>
</dbReference>
<reference evidence="4" key="1">
    <citation type="submission" date="2022-11" db="EMBL/GenBank/DDBJ databases">
        <authorList>
            <person name="Hyden B.L."/>
            <person name="Feng K."/>
            <person name="Yates T."/>
            <person name="Jawdy S."/>
            <person name="Smart L.B."/>
            <person name="Muchero W."/>
        </authorList>
    </citation>
    <scope>NUCLEOTIDE SEQUENCE</scope>
    <source>
        <tissue evidence="4">Shoot tip</tissue>
    </source>
</reference>
<sequence length="244" mass="27458">MQRGSNSSNINNRMLAHPACASCKHQRKRCTEKCALAPYFPAEKTLEFQAVHKVFGVSNVVKLVKDVIAERRKETVDSLVWEALCRQNDPILGCYGKLKRLQEEFDSYRTQHPSLNQNQLGQHHGSVVFNSKQSPTMVSRTNNRGNGIGGGLASNNMASYDNEKMIFDSIQHSYHWNYVQSTLDISKQERDASSLLLLQSPPPPPPLPQHHSFNGFNQQQYYLPGEFGSMDSTLFIGSEEDPSS</sequence>
<proteinExistence type="inferred from homology"/>
<gene>
    <name evidence="4" type="ORF">OIU79_031102</name>
</gene>
<dbReference type="Pfam" id="PF03195">
    <property type="entry name" value="LOB"/>
    <property type="match status" value="1"/>
</dbReference>
<organism evidence="4 5">
    <name type="scientific">Salix purpurea</name>
    <name type="common">Purple osier willow</name>
    <dbReference type="NCBI Taxonomy" id="77065"/>
    <lineage>
        <taxon>Eukaryota</taxon>
        <taxon>Viridiplantae</taxon>
        <taxon>Streptophyta</taxon>
        <taxon>Embryophyta</taxon>
        <taxon>Tracheophyta</taxon>
        <taxon>Spermatophyta</taxon>
        <taxon>Magnoliopsida</taxon>
        <taxon>eudicotyledons</taxon>
        <taxon>Gunneridae</taxon>
        <taxon>Pentapetalae</taxon>
        <taxon>rosids</taxon>
        <taxon>fabids</taxon>
        <taxon>Malpighiales</taxon>
        <taxon>Salicaceae</taxon>
        <taxon>Saliceae</taxon>
        <taxon>Salix</taxon>
    </lineage>
</organism>
<protein>
    <submittedName>
        <fullName evidence="4">LOB DOMAIN-CONTAINING PROTEIN 2</fullName>
    </submittedName>
</protein>
<comment type="similarity">
    <text evidence="1">Belongs to the LOB domain-containing protein family.</text>
</comment>
<evidence type="ECO:0000256" key="2">
    <source>
        <dbReference type="SAM" id="MobiDB-lite"/>
    </source>
</evidence>
<dbReference type="OrthoDB" id="913402at2759"/>
<evidence type="ECO:0000259" key="3">
    <source>
        <dbReference type="PROSITE" id="PS50891"/>
    </source>
</evidence>
<feature type="domain" description="LOB" evidence="3">
    <location>
        <begin position="18"/>
        <end position="120"/>
    </location>
</feature>
<dbReference type="PANTHER" id="PTHR31301:SF19">
    <property type="entry name" value="LOB DOMAIN-CONTAINING PROTEIN 2"/>
    <property type="match status" value="1"/>
</dbReference>
<dbReference type="Proteomes" id="UP001151532">
    <property type="component" value="Chromosome 19"/>
</dbReference>
<dbReference type="PROSITE" id="PS50891">
    <property type="entry name" value="LOB"/>
    <property type="match status" value="1"/>
</dbReference>
<comment type="caution">
    <text evidence="4">The sequence shown here is derived from an EMBL/GenBank/DDBJ whole genome shotgun (WGS) entry which is preliminary data.</text>
</comment>
<accession>A0A9Q0V9Z7</accession>
<dbReference type="AlphaFoldDB" id="A0A9Q0V9Z7"/>
<keyword evidence="5" id="KW-1185">Reference proteome</keyword>
<feature type="region of interest" description="Disordered" evidence="2">
    <location>
        <begin position="196"/>
        <end position="215"/>
    </location>
</feature>
<evidence type="ECO:0000313" key="4">
    <source>
        <dbReference type="EMBL" id="KAJ6744901.1"/>
    </source>
</evidence>